<evidence type="ECO:0000259" key="8">
    <source>
        <dbReference type="PROSITE" id="PS50110"/>
    </source>
</evidence>
<dbReference type="FunFam" id="1.10.10.10:FF:000005">
    <property type="entry name" value="Two-component system response regulator"/>
    <property type="match status" value="1"/>
</dbReference>
<comment type="caution">
    <text evidence="10">The sequence shown here is derived from an EMBL/GenBank/DDBJ whole genome shotgun (WGS) entry which is preliminary data.</text>
</comment>
<dbReference type="PANTHER" id="PTHR48111:SF22">
    <property type="entry name" value="REGULATOR OF RPOS"/>
    <property type="match status" value="1"/>
</dbReference>
<feature type="DNA-binding region" description="OmpR/PhoB-type" evidence="7">
    <location>
        <begin position="126"/>
        <end position="224"/>
    </location>
</feature>
<keyword evidence="5" id="KW-0804">Transcription</keyword>
<dbReference type="GO" id="GO:0005829">
    <property type="term" value="C:cytosol"/>
    <property type="evidence" value="ECO:0007669"/>
    <property type="project" value="TreeGrafter"/>
</dbReference>
<evidence type="ECO:0000256" key="2">
    <source>
        <dbReference type="ARBA" id="ARBA00023012"/>
    </source>
</evidence>
<keyword evidence="1 6" id="KW-0597">Phosphoprotein</keyword>
<dbReference type="SUPFAM" id="SSF52172">
    <property type="entry name" value="CheY-like"/>
    <property type="match status" value="1"/>
</dbReference>
<dbReference type="AlphaFoldDB" id="A0A1G2MKV6"/>
<gene>
    <name evidence="10" type="ORF">A3C72_00975</name>
</gene>
<keyword evidence="2" id="KW-0902">Two-component regulatory system</keyword>
<dbReference type="Gene3D" id="1.10.10.10">
    <property type="entry name" value="Winged helix-like DNA-binding domain superfamily/Winged helix DNA-binding domain"/>
    <property type="match status" value="1"/>
</dbReference>
<dbReference type="EMBL" id="MHRK01000009">
    <property type="protein sequence ID" value="OHA24506.1"/>
    <property type="molecule type" value="Genomic_DNA"/>
</dbReference>
<evidence type="ECO:0000313" key="11">
    <source>
        <dbReference type="Proteomes" id="UP000177130"/>
    </source>
</evidence>
<sequence length="226" mass="25818">MRILLVEDDERLATRLKKGLEVKGFAVDHVTNGIKAVTRISLYRSEYDSIVLDLMLPGKDGFDVCTEIRALGVKTPVIILTAIHDVEDKVRALDAGADDYLVKPFSIEELCARIRALTRRPENSLPVVVKAGPIEMHASTKKVYCDGKEIELTLKEFSLLEYLMRHPNQVLNREQIMDHIWGFDFNSFSNVVDVHIKNLRRKLNYSKGRPLIETVWGFGYRFNDSV</sequence>
<dbReference type="PANTHER" id="PTHR48111">
    <property type="entry name" value="REGULATOR OF RPOS"/>
    <property type="match status" value="1"/>
</dbReference>
<evidence type="ECO:0008006" key="12">
    <source>
        <dbReference type="Google" id="ProtNLM"/>
    </source>
</evidence>
<evidence type="ECO:0000313" key="10">
    <source>
        <dbReference type="EMBL" id="OHA24506.1"/>
    </source>
</evidence>
<evidence type="ECO:0000256" key="6">
    <source>
        <dbReference type="PROSITE-ProRule" id="PRU00169"/>
    </source>
</evidence>
<protein>
    <recommendedName>
        <fullName evidence="12">DNA-binding response regulator</fullName>
    </recommendedName>
</protein>
<dbReference type="InterPro" id="IPR001789">
    <property type="entry name" value="Sig_transdc_resp-reg_receiver"/>
</dbReference>
<dbReference type="STRING" id="1802306.A3C72_00975"/>
<dbReference type="GO" id="GO:0032993">
    <property type="term" value="C:protein-DNA complex"/>
    <property type="evidence" value="ECO:0007669"/>
    <property type="project" value="TreeGrafter"/>
</dbReference>
<dbReference type="GO" id="GO:0006355">
    <property type="term" value="P:regulation of DNA-templated transcription"/>
    <property type="evidence" value="ECO:0007669"/>
    <property type="project" value="InterPro"/>
</dbReference>
<dbReference type="PROSITE" id="PS50110">
    <property type="entry name" value="RESPONSE_REGULATORY"/>
    <property type="match status" value="1"/>
</dbReference>
<dbReference type="InterPro" id="IPR011006">
    <property type="entry name" value="CheY-like_superfamily"/>
</dbReference>
<evidence type="ECO:0000256" key="5">
    <source>
        <dbReference type="ARBA" id="ARBA00023163"/>
    </source>
</evidence>
<evidence type="ECO:0000256" key="4">
    <source>
        <dbReference type="ARBA" id="ARBA00023125"/>
    </source>
</evidence>
<dbReference type="Gene3D" id="3.40.50.2300">
    <property type="match status" value="1"/>
</dbReference>
<dbReference type="GO" id="GO:0000976">
    <property type="term" value="F:transcription cis-regulatory region binding"/>
    <property type="evidence" value="ECO:0007669"/>
    <property type="project" value="TreeGrafter"/>
</dbReference>
<dbReference type="PROSITE" id="PS51755">
    <property type="entry name" value="OMPR_PHOB"/>
    <property type="match status" value="1"/>
</dbReference>
<dbReference type="InterPro" id="IPR039420">
    <property type="entry name" value="WalR-like"/>
</dbReference>
<dbReference type="Gene3D" id="6.10.250.690">
    <property type="match status" value="1"/>
</dbReference>
<name>A0A1G2MKV6_9BACT</name>
<keyword evidence="4 7" id="KW-0238">DNA-binding</keyword>
<dbReference type="CDD" id="cd17624">
    <property type="entry name" value="REC_OmpR_PmrA-like"/>
    <property type="match status" value="1"/>
</dbReference>
<feature type="modified residue" description="4-aspartylphosphate" evidence="6">
    <location>
        <position position="53"/>
    </location>
</feature>
<dbReference type="SMART" id="SM00448">
    <property type="entry name" value="REC"/>
    <property type="match status" value="1"/>
</dbReference>
<reference evidence="10 11" key="1">
    <citation type="journal article" date="2016" name="Nat. Commun.">
        <title>Thousands of microbial genomes shed light on interconnected biogeochemical processes in an aquifer system.</title>
        <authorList>
            <person name="Anantharaman K."/>
            <person name="Brown C.T."/>
            <person name="Hug L.A."/>
            <person name="Sharon I."/>
            <person name="Castelle C.J."/>
            <person name="Probst A.J."/>
            <person name="Thomas B.C."/>
            <person name="Singh A."/>
            <person name="Wilkins M.J."/>
            <person name="Karaoz U."/>
            <person name="Brodie E.L."/>
            <person name="Williams K.H."/>
            <person name="Hubbard S.S."/>
            <person name="Banfield J.F."/>
        </authorList>
    </citation>
    <scope>NUCLEOTIDE SEQUENCE [LARGE SCALE GENOMIC DNA]</scope>
</reference>
<dbReference type="InterPro" id="IPR036388">
    <property type="entry name" value="WH-like_DNA-bd_sf"/>
</dbReference>
<feature type="domain" description="Response regulatory" evidence="8">
    <location>
        <begin position="2"/>
        <end position="118"/>
    </location>
</feature>
<evidence type="ECO:0000256" key="1">
    <source>
        <dbReference type="ARBA" id="ARBA00022553"/>
    </source>
</evidence>
<evidence type="ECO:0000256" key="3">
    <source>
        <dbReference type="ARBA" id="ARBA00023015"/>
    </source>
</evidence>
<feature type="domain" description="OmpR/PhoB-type" evidence="9">
    <location>
        <begin position="126"/>
        <end position="224"/>
    </location>
</feature>
<dbReference type="Pfam" id="PF00486">
    <property type="entry name" value="Trans_reg_C"/>
    <property type="match status" value="1"/>
</dbReference>
<organism evidence="10 11">
    <name type="scientific">Candidatus Taylorbacteria bacterium RIFCSPHIGHO2_02_FULL_43_32b</name>
    <dbReference type="NCBI Taxonomy" id="1802306"/>
    <lineage>
        <taxon>Bacteria</taxon>
        <taxon>Candidatus Tayloriibacteriota</taxon>
    </lineage>
</organism>
<evidence type="ECO:0000259" key="9">
    <source>
        <dbReference type="PROSITE" id="PS51755"/>
    </source>
</evidence>
<dbReference type="FunFam" id="3.40.50.2300:FF:000002">
    <property type="entry name" value="DNA-binding response regulator PhoP"/>
    <property type="match status" value="1"/>
</dbReference>
<dbReference type="Pfam" id="PF00072">
    <property type="entry name" value="Response_reg"/>
    <property type="match status" value="1"/>
</dbReference>
<accession>A0A1G2MKV6</accession>
<proteinExistence type="predicted"/>
<dbReference type="CDD" id="cd00383">
    <property type="entry name" value="trans_reg_C"/>
    <property type="match status" value="1"/>
</dbReference>
<dbReference type="InterPro" id="IPR001867">
    <property type="entry name" value="OmpR/PhoB-type_DNA-bd"/>
</dbReference>
<keyword evidence="3" id="KW-0805">Transcription regulation</keyword>
<evidence type="ECO:0000256" key="7">
    <source>
        <dbReference type="PROSITE-ProRule" id="PRU01091"/>
    </source>
</evidence>
<dbReference type="SMART" id="SM00862">
    <property type="entry name" value="Trans_reg_C"/>
    <property type="match status" value="1"/>
</dbReference>
<dbReference type="Proteomes" id="UP000177130">
    <property type="component" value="Unassembled WGS sequence"/>
</dbReference>
<dbReference type="GO" id="GO:0000156">
    <property type="term" value="F:phosphorelay response regulator activity"/>
    <property type="evidence" value="ECO:0007669"/>
    <property type="project" value="TreeGrafter"/>
</dbReference>